<dbReference type="Proteomes" id="UP001286313">
    <property type="component" value="Unassembled WGS sequence"/>
</dbReference>
<proteinExistence type="predicted"/>
<reference evidence="1" key="1">
    <citation type="submission" date="2023-10" db="EMBL/GenBank/DDBJ databases">
        <title>Genome assemblies of two species of porcelain crab, Petrolisthes cinctipes and Petrolisthes manimaculis (Anomura: Porcellanidae).</title>
        <authorList>
            <person name="Angst P."/>
        </authorList>
    </citation>
    <scope>NUCLEOTIDE SEQUENCE</scope>
    <source>
        <strain evidence="1">PB745_01</strain>
        <tissue evidence="1">Gill</tissue>
    </source>
</reference>
<feature type="non-terminal residue" evidence="1">
    <location>
        <position position="37"/>
    </location>
</feature>
<keyword evidence="2" id="KW-1185">Reference proteome</keyword>
<comment type="caution">
    <text evidence="1">The sequence shown here is derived from an EMBL/GenBank/DDBJ whole genome shotgun (WGS) entry which is preliminary data.</text>
</comment>
<dbReference type="AlphaFoldDB" id="A0AAE1KNW0"/>
<sequence>YDPTWWSVDVLCSPGNIFLSFDVGEVIMYQPCVNGKY</sequence>
<dbReference type="EMBL" id="JAWQEG010001759">
    <property type="protein sequence ID" value="KAK3876895.1"/>
    <property type="molecule type" value="Genomic_DNA"/>
</dbReference>
<gene>
    <name evidence="1" type="ORF">Pcinc_018357</name>
</gene>
<accession>A0AAE1KNW0</accession>
<name>A0AAE1KNW0_PETCI</name>
<organism evidence="1 2">
    <name type="scientific">Petrolisthes cinctipes</name>
    <name type="common">Flat porcelain crab</name>
    <dbReference type="NCBI Taxonomy" id="88211"/>
    <lineage>
        <taxon>Eukaryota</taxon>
        <taxon>Metazoa</taxon>
        <taxon>Ecdysozoa</taxon>
        <taxon>Arthropoda</taxon>
        <taxon>Crustacea</taxon>
        <taxon>Multicrustacea</taxon>
        <taxon>Malacostraca</taxon>
        <taxon>Eumalacostraca</taxon>
        <taxon>Eucarida</taxon>
        <taxon>Decapoda</taxon>
        <taxon>Pleocyemata</taxon>
        <taxon>Anomura</taxon>
        <taxon>Galatheoidea</taxon>
        <taxon>Porcellanidae</taxon>
        <taxon>Petrolisthes</taxon>
    </lineage>
</organism>
<protein>
    <submittedName>
        <fullName evidence="1">Uncharacterized protein</fullName>
    </submittedName>
</protein>
<evidence type="ECO:0000313" key="1">
    <source>
        <dbReference type="EMBL" id="KAK3876895.1"/>
    </source>
</evidence>
<evidence type="ECO:0000313" key="2">
    <source>
        <dbReference type="Proteomes" id="UP001286313"/>
    </source>
</evidence>